<protein>
    <submittedName>
        <fullName evidence="3">BY PROTMAP: gi|472582958|gb|EMS20620.1| vacuolar import/degradation protein Vid24 [Rhodosporidium toruloides NP11] gi|647396706|emb|CDR39146.1| RHTO0S04e02300g1_1 [Rhodosporidium toruloides]</fullName>
    </submittedName>
</protein>
<dbReference type="PANTHER" id="PTHR14534:SF3">
    <property type="entry name" value="GID COMPLEX SUBUNIT 4 HOMOLOG"/>
    <property type="match status" value="1"/>
</dbReference>
<dbReference type="GO" id="GO:0045721">
    <property type="term" value="P:negative regulation of gluconeogenesis"/>
    <property type="evidence" value="ECO:0007669"/>
    <property type="project" value="TreeGrafter"/>
</dbReference>
<feature type="region of interest" description="Disordered" evidence="2">
    <location>
        <begin position="160"/>
        <end position="192"/>
    </location>
</feature>
<feature type="region of interest" description="Disordered" evidence="2">
    <location>
        <begin position="391"/>
        <end position="430"/>
    </location>
</feature>
<dbReference type="GO" id="GO:0034657">
    <property type="term" value="C:GID complex"/>
    <property type="evidence" value="ECO:0007669"/>
    <property type="project" value="TreeGrafter"/>
</dbReference>
<proteinExistence type="inferred from homology"/>
<feature type="region of interest" description="Disordered" evidence="2">
    <location>
        <begin position="80"/>
        <end position="107"/>
    </location>
</feature>
<dbReference type="PANTHER" id="PTHR14534">
    <property type="entry name" value="VACUOLAR IMPORT AND DEGRADATION PROTEIN 24"/>
    <property type="match status" value="1"/>
</dbReference>
<feature type="compositionally biased region" description="Acidic residues" evidence="2">
    <location>
        <begin position="81"/>
        <end position="94"/>
    </location>
</feature>
<dbReference type="GO" id="GO:0006623">
    <property type="term" value="P:protein targeting to vacuole"/>
    <property type="evidence" value="ECO:0007669"/>
    <property type="project" value="TreeGrafter"/>
</dbReference>
<dbReference type="AlphaFoldDB" id="A0A0K3CJC6"/>
<dbReference type="Pfam" id="PF09783">
    <property type="entry name" value="Vac_ImportDeg"/>
    <property type="match status" value="1"/>
</dbReference>
<feature type="compositionally biased region" description="Acidic residues" evidence="2">
    <location>
        <begin position="168"/>
        <end position="183"/>
    </location>
</feature>
<feature type="compositionally biased region" description="Polar residues" evidence="2">
    <location>
        <begin position="415"/>
        <end position="430"/>
    </location>
</feature>
<evidence type="ECO:0000256" key="2">
    <source>
        <dbReference type="SAM" id="MobiDB-lite"/>
    </source>
</evidence>
<comment type="similarity">
    <text evidence="1">Belongs to the GID4/VID24 family.</text>
</comment>
<sequence length="676" mass="72971">MPPSPPPSSSPSALNSSLDSLAADMLAARHTALLMRRRQRSLEAEVEWDERDTAVRRGRVLGGTGTGEGEGVWASMGYGAEQEEEEDGGEEGWEGEGYPQPEEEWHGGFNEVPDVVIEGPGATVSYDWTDSAARRRRRRLGSDEWGEDEQRLYEEIGADAFFGYGTSESEDEDEEFSETEDDHGDGAGTGDGVVSMDYDALAAAAAAPLEFATRLDEEEAFLAGLRERRLAEMGQETPAARQELQALLSGRYVGEAPLNPSPTLRTSQQRHDAPANSISTELNVAAAALLSQDPSSALSYTSFLRPGAFFVGEQSLGKKPQPFSSLREPALPWRNTGTNTPSTAHPAFASFPSLGTNGSGGISDSLAIPRPSPSGTIEGPRNAITNFLRQSASSASASHPTPSSSSSSSNRFSPYAQSATPATVTHLDTSSNPHILSATRIRFGDTTNPAARSDRESWRAVEREMLSRARGLQAEASREEERKEGEGVKERWNVHVTIQSYEPMNKRITGFMRAFGIDGGAPVSAAYSDVTTHFSGDILHPIIDGLFASPSLTGSGGRTGSVKVTRAFEAESWIQLGPFKGLSKMDLLEKARSRQWIEEQTKGWILFRWKEQGFVNVAPADSALSISGFYHAALNRRTGEIEGLYCDPAATPNQHLLLRPSSNATGAISFGAFDCR</sequence>
<evidence type="ECO:0000313" key="3">
    <source>
        <dbReference type="EMBL" id="CTR09058.1"/>
    </source>
</evidence>
<reference evidence="3 4" key="1">
    <citation type="submission" date="2015-07" db="EMBL/GenBank/DDBJ databases">
        <authorList>
            <person name="Cajimat M.N.B."/>
            <person name="Milazzo M.L."/>
            <person name="Fulhorst C.F."/>
        </authorList>
    </citation>
    <scope>NUCLEOTIDE SEQUENCE [LARGE SCALE GENOMIC DNA]</scope>
    <source>
        <strain evidence="3">Single colony</strain>
    </source>
</reference>
<dbReference type="GO" id="GO:0043161">
    <property type="term" value="P:proteasome-mediated ubiquitin-dependent protein catabolic process"/>
    <property type="evidence" value="ECO:0007669"/>
    <property type="project" value="TreeGrafter"/>
</dbReference>
<feature type="region of interest" description="Disordered" evidence="2">
    <location>
        <begin position="362"/>
        <end position="381"/>
    </location>
</feature>
<keyword evidence="4" id="KW-1185">Reference proteome</keyword>
<feature type="compositionally biased region" description="Low complexity" evidence="2">
    <location>
        <begin position="391"/>
        <end position="414"/>
    </location>
</feature>
<accession>A0A0K3CJC6</accession>
<evidence type="ECO:0000256" key="1">
    <source>
        <dbReference type="ARBA" id="ARBA00061469"/>
    </source>
</evidence>
<dbReference type="STRING" id="5286.A0A0K3CJC6"/>
<dbReference type="Proteomes" id="UP000199069">
    <property type="component" value="Unassembled WGS sequence"/>
</dbReference>
<gene>
    <name evidence="3" type="primary">FGENESH: predicted gene_9.265</name>
    <name evidence="3" type="ORF">BN2166_0049190</name>
</gene>
<dbReference type="EMBL" id="CWKI01000009">
    <property type="protein sequence ID" value="CTR09058.1"/>
    <property type="molecule type" value="Genomic_DNA"/>
</dbReference>
<dbReference type="GO" id="GO:0005773">
    <property type="term" value="C:vacuole"/>
    <property type="evidence" value="ECO:0007669"/>
    <property type="project" value="GOC"/>
</dbReference>
<dbReference type="GO" id="GO:0007039">
    <property type="term" value="P:protein catabolic process in the vacuole"/>
    <property type="evidence" value="ECO:0007669"/>
    <property type="project" value="TreeGrafter"/>
</dbReference>
<evidence type="ECO:0000313" key="4">
    <source>
        <dbReference type="Proteomes" id="UP000199069"/>
    </source>
</evidence>
<organism evidence="3 4">
    <name type="scientific">Rhodotorula toruloides</name>
    <name type="common">Yeast</name>
    <name type="synonym">Rhodosporidium toruloides</name>
    <dbReference type="NCBI Taxonomy" id="5286"/>
    <lineage>
        <taxon>Eukaryota</taxon>
        <taxon>Fungi</taxon>
        <taxon>Dikarya</taxon>
        <taxon>Basidiomycota</taxon>
        <taxon>Pucciniomycotina</taxon>
        <taxon>Microbotryomycetes</taxon>
        <taxon>Sporidiobolales</taxon>
        <taxon>Sporidiobolaceae</taxon>
        <taxon>Rhodotorula</taxon>
    </lineage>
</organism>
<dbReference type="InterPro" id="IPR018618">
    <property type="entry name" value="GID4/10-like"/>
</dbReference>
<name>A0A0K3CJC6_RHOTO</name>